<dbReference type="CDD" id="cd05466">
    <property type="entry name" value="PBP2_LTTR_substrate"/>
    <property type="match status" value="1"/>
</dbReference>
<dbReference type="PROSITE" id="PS50931">
    <property type="entry name" value="HTH_LYSR"/>
    <property type="match status" value="1"/>
</dbReference>
<dbReference type="SUPFAM" id="SSF53850">
    <property type="entry name" value="Periplasmic binding protein-like II"/>
    <property type="match status" value="1"/>
</dbReference>
<dbReference type="Pfam" id="PF00126">
    <property type="entry name" value="HTH_1"/>
    <property type="match status" value="1"/>
</dbReference>
<comment type="caution">
    <text evidence="6">The sequence shown here is derived from an EMBL/GenBank/DDBJ whole genome shotgun (WGS) entry which is preliminary data.</text>
</comment>
<organism evidence="6 7">
    <name type="scientific">Ornithinibacillus caprae</name>
    <dbReference type="NCBI Taxonomy" id="2678566"/>
    <lineage>
        <taxon>Bacteria</taxon>
        <taxon>Bacillati</taxon>
        <taxon>Bacillota</taxon>
        <taxon>Bacilli</taxon>
        <taxon>Bacillales</taxon>
        <taxon>Bacillaceae</taxon>
        <taxon>Ornithinibacillus</taxon>
    </lineage>
</organism>
<dbReference type="FunFam" id="1.10.10.10:FF:000001">
    <property type="entry name" value="LysR family transcriptional regulator"/>
    <property type="match status" value="1"/>
</dbReference>
<dbReference type="Gene3D" id="1.10.10.10">
    <property type="entry name" value="Winged helix-like DNA-binding domain superfamily/Winged helix DNA-binding domain"/>
    <property type="match status" value="1"/>
</dbReference>
<gene>
    <name evidence="6" type="ORF">GMD78_05405</name>
</gene>
<dbReference type="PANTHER" id="PTHR30126">
    <property type="entry name" value="HTH-TYPE TRANSCRIPTIONAL REGULATOR"/>
    <property type="match status" value="1"/>
</dbReference>
<feature type="domain" description="HTH lysR-type" evidence="5">
    <location>
        <begin position="1"/>
        <end position="58"/>
    </location>
</feature>
<dbReference type="InterPro" id="IPR036388">
    <property type="entry name" value="WH-like_DNA-bd_sf"/>
</dbReference>
<evidence type="ECO:0000259" key="5">
    <source>
        <dbReference type="PROSITE" id="PS50931"/>
    </source>
</evidence>
<dbReference type="InterPro" id="IPR036390">
    <property type="entry name" value="WH_DNA-bd_sf"/>
</dbReference>
<keyword evidence="3" id="KW-0238">DNA-binding</keyword>
<keyword evidence="2" id="KW-0805">Transcription regulation</keyword>
<comment type="similarity">
    <text evidence="1">Belongs to the LysR transcriptional regulatory family.</text>
</comment>
<evidence type="ECO:0000256" key="1">
    <source>
        <dbReference type="ARBA" id="ARBA00009437"/>
    </source>
</evidence>
<dbReference type="GO" id="GO:0003700">
    <property type="term" value="F:DNA-binding transcription factor activity"/>
    <property type="evidence" value="ECO:0007669"/>
    <property type="project" value="InterPro"/>
</dbReference>
<name>A0A6N8FEJ7_9BACI</name>
<dbReference type="InterPro" id="IPR000847">
    <property type="entry name" value="LysR_HTH_N"/>
</dbReference>
<proteinExistence type="inferred from homology"/>
<evidence type="ECO:0000256" key="2">
    <source>
        <dbReference type="ARBA" id="ARBA00023015"/>
    </source>
</evidence>
<evidence type="ECO:0000313" key="6">
    <source>
        <dbReference type="EMBL" id="MUK87835.1"/>
    </source>
</evidence>
<accession>A0A6N8FEJ7</accession>
<sequence length="285" mass="32142">MELRHLITFKTIVETGGFKKAAEELGYAQSSVTGHIKELEEELGKPLFDRLGRNITLTQAGKDFFPYAIDIIKLYSKSKEVINTSDGPSGQLTIGASESLMIYWLPAIIMEFMEKYPNVELTLKSLHYEDLSSQLKNDDIDVAILVELPNWSVKDLTTEKIKDETLSLIKSVRKVNNTTPDTMLVTEYSCSWRPAVEQYIKNEGYESISKVELPSVEAIKKCVLCGLGKSMLPQFIIKEELDNGLIEELQVNGESQSLGIYTAIHKGKWVSKNLEVFLDLLISQR</sequence>
<dbReference type="RefSeq" id="WP_155667724.1">
    <property type="nucleotide sequence ID" value="NZ_WOCA01000003.1"/>
</dbReference>
<dbReference type="GO" id="GO:0000976">
    <property type="term" value="F:transcription cis-regulatory region binding"/>
    <property type="evidence" value="ECO:0007669"/>
    <property type="project" value="TreeGrafter"/>
</dbReference>
<dbReference type="AlphaFoldDB" id="A0A6N8FEJ7"/>
<protein>
    <submittedName>
        <fullName evidence="6">LysR family transcriptional regulator</fullName>
    </submittedName>
</protein>
<reference evidence="6 7" key="1">
    <citation type="submission" date="2019-11" db="EMBL/GenBank/DDBJ databases">
        <authorList>
            <person name="Li X."/>
        </authorList>
    </citation>
    <scope>NUCLEOTIDE SEQUENCE [LARGE SCALE GENOMIC DNA]</scope>
    <source>
        <strain evidence="6 7">L9</strain>
    </source>
</reference>
<dbReference type="EMBL" id="WOCA01000003">
    <property type="protein sequence ID" value="MUK87835.1"/>
    <property type="molecule type" value="Genomic_DNA"/>
</dbReference>
<evidence type="ECO:0000313" key="7">
    <source>
        <dbReference type="Proteomes" id="UP000469125"/>
    </source>
</evidence>
<keyword evidence="7" id="KW-1185">Reference proteome</keyword>
<evidence type="ECO:0000256" key="4">
    <source>
        <dbReference type="ARBA" id="ARBA00023163"/>
    </source>
</evidence>
<dbReference type="Gene3D" id="3.40.190.10">
    <property type="entry name" value="Periplasmic binding protein-like II"/>
    <property type="match status" value="3"/>
</dbReference>
<dbReference type="SUPFAM" id="SSF46785">
    <property type="entry name" value="Winged helix' DNA-binding domain"/>
    <property type="match status" value="1"/>
</dbReference>
<dbReference type="PANTHER" id="PTHR30126:SF100">
    <property type="entry name" value="LYSR-FAMILY TRANSCRIPTIONAL REGULATOR"/>
    <property type="match status" value="1"/>
</dbReference>
<dbReference type="Pfam" id="PF03466">
    <property type="entry name" value="LysR_substrate"/>
    <property type="match status" value="1"/>
</dbReference>
<dbReference type="Proteomes" id="UP000469125">
    <property type="component" value="Unassembled WGS sequence"/>
</dbReference>
<dbReference type="InterPro" id="IPR005119">
    <property type="entry name" value="LysR_subst-bd"/>
</dbReference>
<dbReference type="PRINTS" id="PR00039">
    <property type="entry name" value="HTHLYSR"/>
</dbReference>
<evidence type="ECO:0000256" key="3">
    <source>
        <dbReference type="ARBA" id="ARBA00023125"/>
    </source>
</evidence>
<keyword evidence="4" id="KW-0804">Transcription</keyword>